<keyword evidence="4 7" id="KW-0812">Transmembrane</keyword>
<proteinExistence type="inferred from homology"/>
<feature type="transmembrane region" description="Helical" evidence="7">
    <location>
        <begin position="231"/>
        <end position="252"/>
    </location>
</feature>
<comment type="caution">
    <text evidence="9">The sequence shown here is derived from an EMBL/GenBank/DDBJ whole genome shotgun (WGS) entry which is preliminary data.</text>
</comment>
<keyword evidence="3" id="KW-1003">Cell membrane</keyword>
<keyword evidence="2 7" id="KW-0813">Transport</keyword>
<evidence type="ECO:0000256" key="3">
    <source>
        <dbReference type="ARBA" id="ARBA00022475"/>
    </source>
</evidence>
<sequence length="318" mass="36376">MDLRTETIRKQIITTKTQKQKWNLKKNWPLHILLLPGVIIALIFQYGPMVGLVMAFQNYKPWLGFFNSPWVGLEHFRTMLEYPDAKQVIWNTLVISVLKIIFQLLVPITFALLLNEVYKMTFKRTVQTIVYLPHFLSWVILGGILIDMLSPEGGLINNILVSVLHIDPIFFLGDNSWFRFVVIVSDIWKEFGFNTIVFLAAIASINPNMYEAALMDGANRWKQTIYITIPSMLPIIIVVGTLSLGGILNAGFDQIFNLYNPLVYQTGDIIDTYVYRVGLQNGDFSYATAVGLFRSGISLILVVCGYWLAYKIAKYRIF</sequence>
<evidence type="ECO:0000256" key="4">
    <source>
        <dbReference type="ARBA" id="ARBA00022692"/>
    </source>
</evidence>
<feature type="transmembrane region" description="Helical" evidence="7">
    <location>
        <begin position="126"/>
        <end position="146"/>
    </location>
</feature>
<evidence type="ECO:0000256" key="2">
    <source>
        <dbReference type="ARBA" id="ARBA00022448"/>
    </source>
</evidence>
<dbReference type="GO" id="GO:0005886">
    <property type="term" value="C:plasma membrane"/>
    <property type="evidence" value="ECO:0007669"/>
    <property type="project" value="UniProtKB-SubCell"/>
</dbReference>
<dbReference type="Gene3D" id="1.10.3720.10">
    <property type="entry name" value="MetI-like"/>
    <property type="match status" value="1"/>
</dbReference>
<dbReference type="InterPro" id="IPR050809">
    <property type="entry name" value="UgpAE/MalFG_permease"/>
</dbReference>
<dbReference type="PROSITE" id="PS50928">
    <property type="entry name" value="ABC_TM1"/>
    <property type="match status" value="1"/>
</dbReference>
<evidence type="ECO:0000313" key="10">
    <source>
        <dbReference type="Proteomes" id="UP000682713"/>
    </source>
</evidence>
<dbReference type="PANTHER" id="PTHR43227:SF11">
    <property type="entry name" value="BLL4140 PROTEIN"/>
    <property type="match status" value="1"/>
</dbReference>
<dbReference type="InterPro" id="IPR035906">
    <property type="entry name" value="MetI-like_sf"/>
</dbReference>
<evidence type="ECO:0000256" key="7">
    <source>
        <dbReference type="RuleBase" id="RU363032"/>
    </source>
</evidence>
<keyword evidence="5 7" id="KW-1133">Transmembrane helix</keyword>
<dbReference type="InterPro" id="IPR000515">
    <property type="entry name" value="MetI-like"/>
</dbReference>
<dbReference type="GO" id="GO:0055085">
    <property type="term" value="P:transmembrane transport"/>
    <property type="evidence" value="ECO:0007669"/>
    <property type="project" value="InterPro"/>
</dbReference>
<evidence type="ECO:0000256" key="1">
    <source>
        <dbReference type="ARBA" id="ARBA00004651"/>
    </source>
</evidence>
<name>A0A942TQA2_9BACI</name>
<evidence type="ECO:0000313" key="9">
    <source>
        <dbReference type="EMBL" id="MBS4200077.1"/>
    </source>
</evidence>
<dbReference type="EMBL" id="JAGYPJ010000001">
    <property type="protein sequence ID" value="MBS4200077.1"/>
    <property type="molecule type" value="Genomic_DNA"/>
</dbReference>
<accession>A0A942TQA2</accession>
<evidence type="ECO:0000259" key="8">
    <source>
        <dbReference type="PROSITE" id="PS50928"/>
    </source>
</evidence>
<gene>
    <name evidence="9" type="ORF">KHA93_10455</name>
</gene>
<evidence type="ECO:0000256" key="6">
    <source>
        <dbReference type="ARBA" id="ARBA00023136"/>
    </source>
</evidence>
<comment type="subcellular location">
    <subcellularLocation>
        <location evidence="1 7">Cell membrane</location>
        <topology evidence="1 7">Multi-pass membrane protein</topology>
    </subcellularLocation>
</comment>
<dbReference type="PANTHER" id="PTHR43227">
    <property type="entry name" value="BLL4140 PROTEIN"/>
    <property type="match status" value="1"/>
</dbReference>
<dbReference type="Pfam" id="PF00528">
    <property type="entry name" value="BPD_transp_1"/>
    <property type="match status" value="1"/>
</dbReference>
<organism evidence="9 10">
    <name type="scientific">Lederbergia citrisecunda</name>
    <dbReference type="NCBI Taxonomy" id="2833583"/>
    <lineage>
        <taxon>Bacteria</taxon>
        <taxon>Bacillati</taxon>
        <taxon>Bacillota</taxon>
        <taxon>Bacilli</taxon>
        <taxon>Bacillales</taxon>
        <taxon>Bacillaceae</taxon>
        <taxon>Lederbergia</taxon>
    </lineage>
</organism>
<keyword evidence="6 7" id="KW-0472">Membrane</keyword>
<evidence type="ECO:0000256" key="5">
    <source>
        <dbReference type="ARBA" id="ARBA00022989"/>
    </source>
</evidence>
<reference evidence="9 10" key="1">
    <citation type="submission" date="2021-05" db="EMBL/GenBank/DDBJ databases">
        <title>Novel Bacillus species.</title>
        <authorList>
            <person name="Liu G."/>
        </authorList>
    </citation>
    <scope>NUCLEOTIDE SEQUENCE [LARGE SCALE GENOMIC DNA]</scope>
    <source>
        <strain evidence="9 10">FJAT-49732</strain>
    </source>
</reference>
<feature type="transmembrane region" description="Helical" evidence="7">
    <location>
        <begin position="284"/>
        <end position="309"/>
    </location>
</feature>
<keyword evidence="10" id="KW-1185">Reference proteome</keyword>
<feature type="transmembrane region" description="Helical" evidence="7">
    <location>
        <begin position="191"/>
        <end position="210"/>
    </location>
</feature>
<dbReference type="SUPFAM" id="SSF161098">
    <property type="entry name" value="MetI-like"/>
    <property type="match status" value="1"/>
</dbReference>
<feature type="transmembrane region" description="Helical" evidence="7">
    <location>
        <begin position="88"/>
        <end position="114"/>
    </location>
</feature>
<feature type="domain" description="ABC transmembrane type-1" evidence="8">
    <location>
        <begin position="89"/>
        <end position="305"/>
    </location>
</feature>
<dbReference type="AlphaFoldDB" id="A0A942TQA2"/>
<feature type="transmembrane region" description="Helical" evidence="7">
    <location>
        <begin position="28"/>
        <end position="47"/>
    </location>
</feature>
<dbReference type="Proteomes" id="UP000682713">
    <property type="component" value="Unassembled WGS sequence"/>
</dbReference>
<dbReference type="CDD" id="cd06261">
    <property type="entry name" value="TM_PBP2"/>
    <property type="match status" value="1"/>
</dbReference>
<comment type="similarity">
    <text evidence="7">Belongs to the binding-protein-dependent transport system permease family.</text>
</comment>
<protein>
    <submittedName>
        <fullName evidence="9">Sugar ABC transporter permease</fullName>
    </submittedName>
</protein>